<accession>A0A3A6QFY0</accession>
<dbReference type="Proteomes" id="UP000273252">
    <property type="component" value="Unassembled WGS sequence"/>
</dbReference>
<dbReference type="EMBL" id="QVMU01000047">
    <property type="protein sequence ID" value="RJX64835.1"/>
    <property type="molecule type" value="Genomic_DNA"/>
</dbReference>
<dbReference type="AlphaFoldDB" id="A0A3A6QFY0"/>
<dbReference type="PANTHER" id="PTHR33525:SF3">
    <property type="entry name" value="RIBONUCLEASE Y"/>
    <property type="match status" value="1"/>
</dbReference>
<protein>
    <submittedName>
        <fullName evidence="2">HDOD domain-containing protein</fullName>
    </submittedName>
</protein>
<dbReference type="SUPFAM" id="SSF109604">
    <property type="entry name" value="HD-domain/PDEase-like"/>
    <property type="match status" value="1"/>
</dbReference>
<dbReference type="PANTHER" id="PTHR33525">
    <property type="match status" value="1"/>
</dbReference>
<feature type="domain" description="HDOD" evidence="1">
    <location>
        <begin position="39"/>
        <end position="239"/>
    </location>
</feature>
<dbReference type="Pfam" id="PF08668">
    <property type="entry name" value="HDOD"/>
    <property type="match status" value="1"/>
</dbReference>
<evidence type="ECO:0000313" key="2">
    <source>
        <dbReference type="EMBL" id="RJX64835.1"/>
    </source>
</evidence>
<comment type="caution">
    <text evidence="2">The sequence shown here is derived from an EMBL/GenBank/DDBJ whole genome shotgun (WGS) entry which is preliminary data.</text>
</comment>
<evidence type="ECO:0000313" key="3">
    <source>
        <dbReference type="Proteomes" id="UP000273252"/>
    </source>
</evidence>
<organism evidence="2 3">
    <name type="scientific">Vibrio sinensis</name>
    <dbReference type="NCBI Taxonomy" id="2302434"/>
    <lineage>
        <taxon>Bacteria</taxon>
        <taxon>Pseudomonadati</taxon>
        <taxon>Pseudomonadota</taxon>
        <taxon>Gammaproteobacteria</taxon>
        <taxon>Vibrionales</taxon>
        <taxon>Vibrionaceae</taxon>
        <taxon>Vibrio</taxon>
    </lineage>
</organism>
<sequence>MNHLSFYWLPDNRDLLIKGIESEFAHFLETSVSSGKISLPPLPEIVIKIQRLCSSQDTSVHDVADCLLEDPGLTAIVVRVANSVIFNRRNIICTDLITAVSRLGINRVRDIVTAQAIEQLKNSVDLSKQCNLILSDSAVNSRKLAATMVMVVEEFRQTKDPQYNHLEVDKALLAGLLADIGLFCIVNEYHLYLSKGNYLAPEIALQIFNTQCAQASLLVLNSWGFDTDFLEVSSNEFKQEKIAEVTYLDVARIANHILMFRRQDEDLYEHAVEFDLTGAEILYKLTNMRDIEFNSKVNKLINTCGL</sequence>
<dbReference type="Gene3D" id="1.10.3210.10">
    <property type="entry name" value="Hypothetical protein af1432"/>
    <property type="match status" value="1"/>
</dbReference>
<dbReference type="RefSeq" id="WP_120035665.1">
    <property type="nucleotide sequence ID" value="NZ_QVMU01000047.1"/>
</dbReference>
<dbReference type="InterPro" id="IPR052340">
    <property type="entry name" value="RNase_Y/CdgJ"/>
</dbReference>
<dbReference type="PROSITE" id="PS51833">
    <property type="entry name" value="HDOD"/>
    <property type="match status" value="1"/>
</dbReference>
<dbReference type="OrthoDB" id="598113at2"/>
<gene>
    <name evidence="2" type="ORF">DZ860_23170</name>
</gene>
<proteinExistence type="predicted"/>
<name>A0A3A6QFY0_9VIBR</name>
<evidence type="ECO:0000259" key="1">
    <source>
        <dbReference type="PROSITE" id="PS51833"/>
    </source>
</evidence>
<dbReference type="InterPro" id="IPR013976">
    <property type="entry name" value="HDOD"/>
</dbReference>
<keyword evidence="3" id="KW-1185">Reference proteome</keyword>
<reference evidence="2 3" key="1">
    <citation type="submission" date="2018-08" db="EMBL/GenBank/DDBJ databases">
        <title>Vibrio isolated from the Eastern China Marginal Seas.</title>
        <authorList>
            <person name="Li Y."/>
        </authorList>
    </citation>
    <scope>NUCLEOTIDE SEQUENCE [LARGE SCALE GENOMIC DNA]</scope>
    <source>
        <strain evidence="2 3">BEI233</strain>
    </source>
</reference>